<dbReference type="OrthoDB" id="10265971at2759"/>
<sequence length="722" mass="80564">MATSVFSVRSYCDFSDNVAGQIVEQTMAITKRAIAVKAIDCVFNPKTQVFRVSGDYKSAEIFAGELLTVLANEIKLKNNTKDKSSDETDGGIREGNFAVWNHEDIPWTIDADAYKKITGSIPTPIRDRSRYSLSFEWHPKKVTDLPRFIQQMGTEIKKLEDAADCMVDIDLEKKKIVLKAYSSDAIDTAKEKLDSMQDSYNKEWKNRDLHIVIPVVKSSFHLQFVNFAKQKNIATSTIYSKVVEEPEKLFSIRLLEYNPAQEKFQNKKVEVNPVFTAPPDGQPSPPWPAKEFKECGIEPCPPMSAEDRMAHKLRAALTLLPREPEDSPSTKPQQPSGLPPRTTRKVKARIGRSVNEGNLVDFSTDTDLEYPSPGFLGVDLNGPSAALLDAKSPENLPVMDMLANKGIWGASSTGNVHAGRGSTWGSPVAPSQAPPPASSTPSSARWSSTKAGNLVDVSPQQPTSTASTVRPPPGISRAAFSLGVRPSTDSSEPERIDTPGPPGGVPLPTRKVRTRKTTIMDGNEYHDTSRQQQRRVRRDEESLEEIMEHNMKEITRNLKGGLTRARKHKGFLALKIELGRVIFDGLPKNVSKGDFPWGELDNTLDSIKNTYTTRFITKLSKHYYDIEFIAGLKLGKGQPMFSGDISERVTFEFNCVKGDEKMTIVFDADSSSYEVRGRTIDYSSAYMSYPTQNWDARISVEGYSFYDKHSEPFRSFVKNLYM</sequence>
<evidence type="ECO:0000313" key="3">
    <source>
        <dbReference type="EMBL" id="RPA79244.1"/>
    </source>
</evidence>
<organism evidence="3 4">
    <name type="scientific">Ascobolus immersus RN42</name>
    <dbReference type="NCBI Taxonomy" id="1160509"/>
    <lineage>
        <taxon>Eukaryota</taxon>
        <taxon>Fungi</taxon>
        <taxon>Dikarya</taxon>
        <taxon>Ascomycota</taxon>
        <taxon>Pezizomycotina</taxon>
        <taxon>Pezizomycetes</taxon>
        <taxon>Pezizales</taxon>
        <taxon>Ascobolaceae</taxon>
        <taxon>Ascobolus</taxon>
    </lineage>
</organism>
<reference evidence="3 4" key="1">
    <citation type="journal article" date="2018" name="Nat. Ecol. Evol.">
        <title>Pezizomycetes genomes reveal the molecular basis of ectomycorrhizal truffle lifestyle.</title>
        <authorList>
            <person name="Murat C."/>
            <person name="Payen T."/>
            <person name="Noel B."/>
            <person name="Kuo A."/>
            <person name="Morin E."/>
            <person name="Chen J."/>
            <person name="Kohler A."/>
            <person name="Krizsan K."/>
            <person name="Balestrini R."/>
            <person name="Da Silva C."/>
            <person name="Montanini B."/>
            <person name="Hainaut M."/>
            <person name="Levati E."/>
            <person name="Barry K.W."/>
            <person name="Belfiori B."/>
            <person name="Cichocki N."/>
            <person name="Clum A."/>
            <person name="Dockter R.B."/>
            <person name="Fauchery L."/>
            <person name="Guy J."/>
            <person name="Iotti M."/>
            <person name="Le Tacon F."/>
            <person name="Lindquist E.A."/>
            <person name="Lipzen A."/>
            <person name="Malagnac F."/>
            <person name="Mello A."/>
            <person name="Molinier V."/>
            <person name="Miyauchi S."/>
            <person name="Poulain J."/>
            <person name="Riccioni C."/>
            <person name="Rubini A."/>
            <person name="Sitrit Y."/>
            <person name="Splivallo R."/>
            <person name="Traeger S."/>
            <person name="Wang M."/>
            <person name="Zifcakova L."/>
            <person name="Wipf D."/>
            <person name="Zambonelli A."/>
            <person name="Paolocci F."/>
            <person name="Nowrousian M."/>
            <person name="Ottonello S."/>
            <person name="Baldrian P."/>
            <person name="Spatafora J.W."/>
            <person name="Henrissat B."/>
            <person name="Nagy L.G."/>
            <person name="Aury J.M."/>
            <person name="Wincker P."/>
            <person name="Grigoriev I.V."/>
            <person name="Bonfante P."/>
            <person name="Martin F.M."/>
        </authorList>
    </citation>
    <scope>NUCLEOTIDE SEQUENCE [LARGE SCALE GENOMIC DNA]</scope>
    <source>
        <strain evidence="3 4">RN42</strain>
    </source>
</reference>
<protein>
    <recommendedName>
        <fullName evidence="2">DUF7905 domain-containing protein</fullName>
    </recommendedName>
</protein>
<keyword evidence="4" id="KW-1185">Reference proteome</keyword>
<name>A0A3N4IC11_ASCIM</name>
<dbReference type="EMBL" id="ML119701">
    <property type="protein sequence ID" value="RPA79244.1"/>
    <property type="molecule type" value="Genomic_DNA"/>
</dbReference>
<dbReference type="STRING" id="1160509.A0A3N4IC11"/>
<evidence type="ECO:0000259" key="2">
    <source>
        <dbReference type="Pfam" id="PF25482"/>
    </source>
</evidence>
<feature type="compositionally biased region" description="Polar residues" evidence="1">
    <location>
        <begin position="458"/>
        <end position="468"/>
    </location>
</feature>
<feature type="compositionally biased region" description="Low complexity" evidence="1">
    <location>
        <begin position="439"/>
        <end position="448"/>
    </location>
</feature>
<gene>
    <name evidence="3" type="ORF">BJ508DRAFT_143225</name>
</gene>
<evidence type="ECO:0000313" key="4">
    <source>
        <dbReference type="Proteomes" id="UP000275078"/>
    </source>
</evidence>
<dbReference type="Proteomes" id="UP000275078">
    <property type="component" value="Unassembled WGS sequence"/>
</dbReference>
<feature type="region of interest" description="Disordered" evidence="1">
    <location>
        <begin position="321"/>
        <end position="349"/>
    </location>
</feature>
<dbReference type="InterPro" id="IPR057227">
    <property type="entry name" value="DUF7905"/>
</dbReference>
<proteinExistence type="predicted"/>
<feature type="domain" description="DUF7905" evidence="2">
    <location>
        <begin position="540"/>
        <end position="720"/>
    </location>
</feature>
<dbReference type="AlphaFoldDB" id="A0A3N4IC11"/>
<dbReference type="Pfam" id="PF25482">
    <property type="entry name" value="DUF7905"/>
    <property type="match status" value="1"/>
</dbReference>
<feature type="compositionally biased region" description="Polar residues" evidence="1">
    <location>
        <begin position="327"/>
        <end position="336"/>
    </location>
</feature>
<accession>A0A3N4IC11</accession>
<feature type="region of interest" description="Disordered" evidence="1">
    <location>
        <begin position="418"/>
        <end position="509"/>
    </location>
</feature>
<evidence type="ECO:0000256" key="1">
    <source>
        <dbReference type="SAM" id="MobiDB-lite"/>
    </source>
</evidence>